<dbReference type="AlphaFoldDB" id="A0A1V6PGG7"/>
<evidence type="ECO:0008006" key="4">
    <source>
        <dbReference type="Google" id="ProtNLM"/>
    </source>
</evidence>
<dbReference type="EMBL" id="MDYL01000005">
    <property type="protein sequence ID" value="OQD76128.1"/>
    <property type="molecule type" value="Genomic_DNA"/>
</dbReference>
<evidence type="ECO:0000313" key="2">
    <source>
        <dbReference type="EMBL" id="OQD76128.1"/>
    </source>
</evidence>
<gene>
    <name evidence="2" type="ORF">PENDEC_c005G01705</name>
</gene>
<protein>
    <recommendedName>
        <fullName evidence="4">Myb-like domain-containing protein</fullName>
    </recommendedName>
</protein>
<feature type="compositionally biased region" description="Acidic residues" evidence="1">
    <location>
        <begin position="85"/>
        <end position="108"/>
    </location>
</feature>
<sequence>MAIKWNNAADQKLIVALAATLTSQKSWEQVAELMGDGCSVSALKQHIASLRKKLNIDSKLGKASGSASKVTKARNKRTSKKQKEESDEDENVTTDGSEDGEDDESSFA</sequence>
<proteinExistence type="predicted"/>
<feature type="region of interest" description="Disordered" evidence="1">
    <location>
        <begin position="60"/>
        <end position="108"/>
    </location>
</feature>
<keyword evidence="3" id="KW-1185">Reference proteome</keyword>
<dbReference type="OrthoDB" id="5418867at2759"/>
<evidence type="ECO:0000256" key="1">
    <source>
        <dbReference type="SAM" id="MobiDB-lite"/>
    </source>
</evidence>
<dbReference type="Proteomes" id="UP000191522">
    <property type="component" value="Unassembled WGS sequence"/>
</dbReference>
<evidence type="ECO:0000313" key="3">
    <source>
        <dbReference type="Proteomes" id="UP000191522"/>
    </source>
</evidence>
<accession>A0A1V6PGG7</accession>
<reference evidence="3" key="1">
    <citation type="journal article" date="2017" name="Nat. Microbiol.">
        <title>Global analysis of biosynthetic gene clusters reveals vast potential of secondary metabolite production in Penicillium species.</title>
        <authorList>
            <person name="Nielsen J.C."/>
            <person name="Grijseels S."/>
            <person name="Prigent S."/>
            <person name="Ji B."/>
            <person name="Dainat J."/>
            <person name="Nielsen K.F."/>
            <person name="Frisvad J.C."/>
            <person name="Workman M."/>
            <person name="Nielsen J."/>
        </authorList>
    </citation>
    <scope>NUCLEOTIDE SEQUENCE [LARGE SCALE GENOMIC DNA]</scope>
    <source>
        <strain evidence="3">IBT 11843</strain>
    </source>
</reference>
<feature type="compositionally biased region" description="Basic residues" evidence="1">
    <location>
        <begin position="71"/>
        <end position="80"/>
    </location>
</feature>
<organism evidence="2 3">
    <name type="scientific">Penicillium decumbens</name>
    <dbReference type="NCBI Taxonomy" id="69771"/>
    <lineage>
        <taxon>Eukaryota</taxon>
        <taxon>Fungi</taxon>
        <taxon>Dikarya</taxon>
        <taxon>Ascomycota</taxon>
        <taxon>Pezizomycotina</taxon>
        <taxon>Eurotiomycetes</taxon>
        <taxon>Eurotiomycetidae</taxon>
        <taxon>Eurotiales</taxon>
        <taxon>Aspergillaceae</taxon>
        <taxon>Penicillium</taxon>
    </lineage>
</organism>
<comment type="caution">
    <text evidence="2">The sequence shown here is derived from an EMBL/GenBank/DDBJ whole genome shotgun (WGS) entry which is preliminary data.</text>
</comment>
<name>A0A1V6PGG7_PENDC</name>
<dbReference type="OMA" id="WNAQADA"/>